<feature type="domain" description="Contractile injection system tube protein N-terminal" evidence="1">
    <location>
        <begin position="2"/>
        <end position="155"/>
    </location>
</feature>
<organism evidence="2 3">
    <name type="scientific">Candidatus Methanoperedens nitratireducens</name>
    <dbReference type="NCBI Taxonomy" id="1392998"/>
    <lineage>
        <taxon>Archaea</taxon>
        <taxon>Methanobacteriati</taxon>
        <taxon>Methanobacteriota</taxon>
        <taxon>Stenosarchaea group</taxon>
        <taxon>Methanomicrobia</taxon>
        <taxon>Methanosarcinales</taxon>
        <taxon>ANME-2 cluster</taxon>
        <taxon>Candidatus Methanoperedentaceae</taxon>
        <taxon>Candidatus Methanoperedens</taxon>
    </lineage>
</organism>
<reference evidence="3" key="1">
    <citation type="submission" date="2017-06" db="EMBL/GenBank/DDBJ databases">
        <authorList>
            <person name="Cremers G."/>
        </authorList>
    </citation>
    <scope>NUCLEOTIDE SEQUENCE [LARGE SCALE GENOMIC DNA]</scope>
</reference>
<sequence>MAKAMICVLDKKGNEIKDKRIEVLFNPSDYATAVNVSWVEKEGSPPEFKGSNFDKFTVTLLFDTYESQTDVREDHTDSGTGKMIKGTKSLVELTFPSESGENSKNPPMCLFTWGKFNFKGYVEKVDQKFTMFLSDGIPVRATATLTMRPAVTAQEMLKLKGAEACRKVRVVKEGERLDFIASEELKNPLLWREIAEANDIADPFNFPGPQDIGRILIIPG</sequence>
<evidence type="ECO:0000313" key="2">
    <source>
        <dbReference type="EMBL" id="SNQ61973.1"/>
    </source>
</evidence>
<dbReference type="AlphaFoldDB" id="A0A284VS06"/>
<evidence type="ECO:0000259" key="1">
    <source>
        <dbReference type="Pfam" id="PF19266"/>
    </source>
</evidence>
<dbReference type="RefSeq" id="WP_096206597.1">
    <property type="nucleotide sequence ID" value="NZ_FZMP01000203.1"/>
</dbReference>
<evidence type="ECO:0000313" key="3">
    <source>
        <dbReference type="Proteomes" id="UP000218615"/>
    </source>
</evidence>
<name>A0A284VS06_9EURY</name>
<dbReference type="Pfam" id="PF19266">
    <property type="entry name" value="CIS_tube"/>
    <property type="match status" value="1"/>
</dbReference>
<dbReference type="InterPro" id="IPR045361">
    <property type="entry name" value="CIS_tube_prot_N"/>
</dbReference>
<dbReference type="EMBL" id="FZMP01000203">
    <property type="protein sequence ID" value="SNQ61973.1"/>
    <property type="molecule type" value="Genomic_DNA"/>
</dbReference>
<dbReference type="Proteomes" id="UP000218615">
    <property type="component" value="Unassembled WGS sequence"/>
</dbReference>
<keyword evidence="3" id="KW-1185">Reference proteome</keyword>
<dbReference type="OrthoDB" id="137898at2157"/>
<protein>
    <recommendedName>
        <fullName evidence="1">Contractile injection system tube protein N-terminal domain-containing protein</fullName>
    </recommendedName>
</protein>
<gene>
    <name evidence="2" type="ORF">MNV_560019</name>
</gene>
<proteinExistence type="predicted"/>
<accession>A0A284VS06</accession>